<dbReference type="Proteomes" id="UP001292094">
    <property type="component" value="Unassembled WGS sequence"/>
</dbReference>
<evidence type="ECO:0000313" key="3">
    <source>
        <dbReference type="Proteomes" id="UP001292094"/>
    </source>
</evidence>
<proteinExistence type="predicted"/>
<feature type="compositionally biased region" description="Polar residues" evidence="1">
    <location>
        <begin position="45"/>
        <end position="62"/>
    </location>
</feature>
<protein>
    <submittedName>
        <fullName evidence="2">Uncharacterized protein</fullName>
    </submittedName>
</protein>
<dbReference type="EMBL" id="JAWZYT010001083">
    <property type="protein sequence ID" value="KAK4315743.1"/>
    <property type="molecule type" value="Genomic_DNA"/>
</dbReference>
<feature type="region of interest" description="Disordered" evidence="1">
    <location>
        <begin position="1"/>
        <end position="31"/>
    </location>
</feature>
<name>A0AAE1PWR1_9EUCA</name>
<reference evidence="2" key="1">
    <citation type="submission" date="2023-11" db="EMBL/GenBank/DDBJ databases">
        <title>Genome assemblies of two species of porcelain crab, Petrolisthes cinctipes and Petrolisthes manimaculis (Anomura: Porcellanidae).</title>
        <authorList>
            <person name="Angst P."/>
        </authorList>
    </citation>
    <scope>NUCLEOTIDE SEQUENCE</scope>
    <source>
        <strain evidence="2">PB745_02</strain>
        <tissue evidence="2">Gill</tissue>
    </source>
</reference>
<accession>A0AAE1PWR1</accession>
<evidence type="ECO:0000313" key="2">
    <source>
        <dbReference type="EMBL" id="KAK4315743.1"/>
    </source>
</evidence>
<organism evidence="2 3">
    <name type="scientific">Petrolisthes manimaculis</name>
    <dbReference type="NCBI Taxonomy" id="1843537"/>
    <lineage>
        <taxon>Eukaryota</taxon>
        <taxon>Metazoa</taxon>
        <taxon>Ecdysozoa</taxon>
        <taxon>Arthropoda</taxon>
        <taxon>Crustacea</taxon>
        <taxon>Multicrustacea</taxon>
        <taxon>Malacostraca</taxon>
        <taxon>Eumalacostraca</taxon>
        <taxon>Eucarida</taxon>
        <taxon>Decapoda</taxon>
        <taxon>Pleocyemata</taxon>
        <taxon>Anomura</taxon>
        <taxon>Galatheoidea</taxon>
        <taxon>Porcellanidae</taxon>
        <taxon>Petrolisthes</taxon>
    </lineage>
</organism>
<keyword evidence="3" id="KW-1185">Reference proteome</keyword>
<comment type="caution">
    <text evidence="2">The sequence shown here is derived from an EMBL/GenBank/DDBJ whole genome shotgun (WGS) entry which is preliminary data.</text>
</comment>
<gene>
    <name evidence="2" type="ORF">Pmani_013049</name>
</gene>
<sequence length="96" mass="10919">MKPNQKFHTGRTSPRIKRSPEHASTPGHGRKAIVHLLPVLKGITTPINSTLDSPPDQENTDPGPQKQRHGAQRNIRNYKTVKWSHEEKKNILHCFT</sequence>
<feature type="region of interest" description="Disordered" evidence="1">
    <location>
        <begin position="45"/>
        <end position="75"/>
    </location>
</feature>
<dbReference type="AlphaFoldDB" id="A0AAE1PWR1"/>
<evidence type="ECO:0000256" key="1">
    <source>
        <dbReference type="SAM" id="MobiDB-lite"/>
    </source>
</evidence>
<feature type="compositionally biased region" description="Polar residues" evidence="1">
    <location>
        <begin position="1"/>
        <end position="12"/>
    </location>
</feature>